<dbReference type="RefSeq" id="WP_080064837.1">
    <property type="nucleotide sequence ID" value="NZ_MZGX01000015.1"/>
</dbReference>
<dbReference type="OrthoDB" id="384721at2"/>
<dbReference type="SUPFAM" id="SSF49344">
    <property type="entry name" value="CBD9-like"/>
    <property type="match status" value="1"/>
</dbReference>
<name>A0A1V4SII2_RUMHU</name>
<gene>
    <name evidence="2" type="ORF">CLHUN_24080</name>
</gene>
<dbReference type="InterPro" id="IPR010502">
    <property type="entry name" value="Carb-bd_dom_fam9"/>
</dbReference>
<keyword evidence="3" id="KW-1185">Reference proteome</keyword>
<evidence type="ECO:0000313" key="2">
    <source>
        <dbReference type="EMBL" id="OPX43688.1"/>
    </source>
</evidence>
<accession>A0A1V4SII2</accession>
<protein>
    <recommendedName>
        <fullName evidence="1">Carbohydrate-binding domain-containing protein</fullName>
    </recommendedName>
</protein>
<evidence type="ECO:0000313" key="3">
    <source>
        <dbReference type="Proteomes" id="UP000191554"/>
    </source>
</evidence>
<evidence type="ECO:0000259" key="1">
    <source>
        <dbReference type="Pfam" id="PF06452"/>
    </source>
</evidence>
<dbReference type="Pfam" id="PF14907">
    <property type="entry name" value="NTP_transf_5"/>
    <property type="match status" value="1"/>
</dbReference>
<organism evidence="2 3">
    <name type="scientific">Ruminiclostridium hungatei</name>
    <name type="common">Clostridium hungatei</name>
    <dbReference type="NCBI Taxonomy" id="48256"/>
    <lineage>
        <taxon>Bacteria</taxon>
        <taxon>Bacillati</taxon>
        <taxon>Bacillota</taxon>
        <taxon>Clostridia</taxon>
        <taxon>Eubacteriales</taxon>
        <taxon>Oscillospiraceae</taxon>
        <taxon>Ruminiclostridium</taxon>
    </lineage>
</organism>
<dbReference type="InterPro" id="IPR039498">
    <property type="entry name" value="NTP_transf_5"/>
</dbReference>
<dbReference type="AlphaFoldDB" id="A0A1V4SII2"/>
<sequence>MNSAIQELENFLISNASDNIRLLTDIGKFELGTILSDTVKKLDQTEYLRSCARMALQKAKNKVFEEELFNIWDAAEQAGIKVIVLKGLFLGRDIYDKIETRQSADIDILIDGNSLLPTLDILRKMGYQPFSKDYGFQPWNSVEKNIDGLKIMKHEEFAKPAIIGGKKALVFLELHLNMTQAAVAKVDTSGLIARAVARLEGGHTIHLLELNDNLMFLLLHFYEHFVVAFNCYCIGKSCEAFNLQNLHDMALLLDKYGPCISWNSILERADKSHICIYLAFSVYLFDSIYPHRIPGDFLSELILKGTDMSHSAKKLCSKLIHQLTAKDILYNDFEHIMEKMTPSEGIEKQPFYCPHITDIEASDQNGLFVIDEFSEKTDNIYGTYVSCGDKPRSSSEGSAKGGLFWDEESLHFHIRVYKSNNVFKGSVSAFSDQDGVELLITNGSSISYRQMIFAPVVTENASVSIINGKTVALIPPDIIKYNISIHSDGYELSAAIPWGYLDISPAKGKKLRFNIAVNLCDALTEKRKTRLTWAGKDDNWWDVDWYGELTLQ</sequence>
<dbReference type="Gene3D" id="2.60.40.1190">
    <property type="match status" value="1"/>
</dbReference>
<dbReference type="Gene3D" id="3.30.460.40">
    <property type="match status" value="1"/>
</dbReference>
<comment type="caution">
    <text evidence="2">The sequence shown here is derived from an EMBL/GenBank/DDBJ whole genome shotgun (WGS) entry which is preliminary data.</text>
</comment>
<dbReference type="GO" id="GO:0016052">
    <property type="term" value="P:carbohydrate catabolic process"/>
    <property type="evidence" value="ECO:0007669"/>
    <property type="project" value="InterPro"/>
</dbReference>
<dbReference type="Proteomes" id="UP000191554">
    <property type="component" value="Unassembled WGS sequence"/>
</dbReference>
<dbReference type="EMBL" id="MZGX01000015">
    <property type="protein sequence ID" value="OPX43688.1"/>
    <property type="molecule type" value="Genomic_DNA"/>
</dbReference>
<dbReference type="Pfam" id="PF06452">
    <property type="entry name" value="CBM9_1"/>
    <property type="match status" value="1"/>
</dbReference>
<dbReference type="GO" id="GO:0004553">
    <property type="term" value="F:hydrolase activity, hydrolyzing O-glycosyl compounds"/>
    <property type="evidence" value="ECO:0007669"/>
    <property type="project" value="InterPro"/>
</dbReference>
<feature type="domain" description="Carbohydrate-binding" evidence="1">
    <location>
        <begin position="371"/>
        <end position="552"/>
    </location>
</feature>
<reference evidence="2 3" key="1">
    <citation type="submission" date="2017-03" db="EMBL/GenBank/DDBJ databases">
        <title>Genome sequence of Clostridium hungatei DSM 14427.</title>
        <authorList>
            <person name="Poehlein A."/>
            <person name="Daniel R."/>
        </authorList>
    </citation>
    <scope>NUCLEOTIDE SEQUENCE [LARGE SCALE GENOMIC DNA]</scope>
    <source>
        <strain evidence="2 3">DSM 14427</strain>
    </source>
</reference>
<dbReference type="GO" id="GO:0030246">
    <property type="term" value="F:carbohydrate binding"/>
    <property type="evidence" value="ECO:0007669"/>
    <property type="project" value="InterPro"/>
</dbReference>
<proteinExistence type="predicted"/>